<keyword evidence="6" id="KW-1185">Reference proteome</keyword>
<sequence length="670" mass="76884">MTHKFPLCFEITVRLSIQENSRQSELRKEILQSQQQLIRSLIRLSSKLTFSIRYFYDPNQTPKIKTYLLINQPDEFQTEEIYDQLFSFLKKGKISDFFTLTPQSDFSQFQRLDWVNFIGEVLKYEEFIEPQNYYLPHLFKANEANDMLAVYDVINRLDNRVILEITLQNYQNSHEKQILVNAINQMVAQLDKVNASTTGNKDNFLSVTWELYQKYQQFYCNGDLFQYSIKALAENRGEASLVLNTLIEHATEETTHSKQCKIFIASKDKPGFSGSLQATENVDISTAIEWEGWPKIFGQLLIREAIKPKKGGWAKLSDGSLNLSAISSTPKVLNPAQSQNQPREHDAVLGGSPLAKFSSPPPSRIIDLKPLHRLATSQEISSFFRIAVLRATLDLSFEQPINKLPDQLTIEEMIGKYGNLITEDTYIVGIDQHGNPYVSDFSKIPHRIVAGTTGTGKTNFLNSMIYQFLYASFKANIERQIYIADFKAGIDFYRIARRYSNVNLVTKAEDLATLLVNLWQEYERRLARMIEEDVESLKELREKCHSQEHRIILVIDEAASILNAERKIREEISKYLQELAAKSRVTGIHIFYCSQRPTPDVIPRIISDNMDERVIFKVFPAASQLLLDDDAASELPVEPKGRAIYRGLEPDLKLVATPYVPKSVWNNPFS</sequence>
<dbReference type="PANTHER" id="PTHR22683">
    <property type="entry name" value="SPORULATION PROTEIN RELATED"/>
    <property type="match status" value="1"/>
</dbReference>
<dbReference type="InterPro" id="IPR050206">
    <property type="entry name" value="FtsK/SpoIIIE/SftA"/>
</dbReference>
<accession>A0ABV4YD74</accession>
<reference evidence="5 6" key="1">
    <citation type="submission" date="2024-09" db="EMBL/GenBank/DDBJ databases">
        <title>Floridaenema gen nov. (Aerosakkonemataceae, Aerosakkonematales ord. nov., Cyanobacteria) from benthic tropical and subtropical fresh waters, with the description of four new species.</title>
        <authorList>
            <person name="Moretto J.A."/>
            <person name="Berthold D.E."/>
            <person name="Lefler F.W."/>
            <person name="Huang I.-S."/>
            <person name="Laughinghouse H. IV."/>
        </authorList>
    </citation>
    <scope>NUCLEOTIDE SEQUENCE [LARGE SCALE GENOMIC DNA]</scope>
    <source>
        <strain evidence="5 6">BLCC-F154</strain>
    </source>
</reference>
<feature type="domain" description="FtsK" evidence="4">
    <location>
        <begin position="434"/>
        <end position="625"/>
    </location>
</feature>
<evidence type="ECO:0000313" key="5">
    <source>
        <dbReference type="EMBL" id="MFB2936785.1"/>
    </source>
</evidence>
<evidence type="ECO:0000256" key="2">
    <source>
        <dbReference type="ARBA" id="ARBA00022840"/>
    </source>
</evidence>
<dbReference type="SUPFAM" id="SSF52540">
    <property type="entry name" value="P-loop containing nucleoside triphosphate hydrolases"/>
    <property type="match status" value="1"/>
</dbReference>
<protein>
    <submittedName>
        <fullName evidence="5">FtsK/SpoIIIE domain-containing protein</fullName>
    </submittedName>
</protein>
<name>A0ABV4YD74_9CYAN</name>
<evidence type="ECO:0000256" key="1">
    <source>
        <dbReference type="ARBA" id="ARBA00022741"/>
    </source>
</evidence>
<gene>
    <name evidence="5" type="ORF">ACE1B6_16155</name>
</gene>
<feature type="binding site" evidence="3">
    <location>
        <begin position="451"/>
        <end position="458"/>
    </location>
    <ligand>
        <name>ATP</name>
        <dbReference type="ChEBI" id="CHEBI:30616"/>
    </ligand>
</feature>
<proteinExistence type="predicted"/>
<dbReference type="Pfam" id="PF01580">
    <property type="entry name" value="FtsK_SpoIIIE"/>
    <property type="match status" value="1"/>
</dbReference>
<dbReference type="Proteomes" id="UP001576776">
    <property type="component" value="Unassembled WGS sequence"/>
</dbReference>
<dbReference type="PROSITE" id="PS50901">
    <property type="entry name" value="FTSK"/>
    <property type="match status" value="1"/>
</dbReference>
<keyword evidence="2 3" id="KW-0067">ATP-binding</keyword>
<dbReference type="InterPro" id="IPR003593">
    <property type="entry name" value="AAA+_ATPase"/>
</dbReference>
<dbReference type="Gene3D" id="3.40.50.300">
    <property type="entry name" value="P-loop containing nucleotide triphosphate hydrolases"/>
    <property type="match status" value="1"/>
</dbReference>
<keyword evidence="1 3" id="KW-0547">Nucleotide-binding</keyword>
<dbReference type="RefSeq" id="WP_413258280.1">
    <property type="nucleotide sequence ID" value="NZ_JBHFNS010000062.1"/>
</dbReference>
<evidence type="ECO:0000259" key="4">
    <source>
        <dbReference type="PROSITE" id="PS50901"/>
    </source>
</evidence>
<dbReference type="PANTHER" id="PTHR22683:SF41">
    <property type="entry name" value="DNA TRANSLOCASE FTSK"/>
    <property type="match status" value="1"/>
</dbReference>
<dbReference type="InterPro" id="IPR002543">
    <property type="entry name" value="FtsK_dom"/>
</dbReference>
<dbReference type="EMBL" id="JBHFNS010000062">
    <property type="protein sequence ID" value="MFB2936785.1"/>
    <property type="molecule type" value="Genomic_DNA"/>
</dbReference>
<dbReference type="InterPro" id="IPR027417">
    <property type="entry name" value="P-loop_NTPase"/>
</dbReference>
<evidence type="ECO:0000313" key="6">
    <source>
        <dbReference type="Proteomes" id="UP001576776"/>
    </source>
</evidence>
<organism evidence="5 6">
    <name type="scientific">Floridaenema fluviatile BLCC-F154</name>
    <dbReference type="NCBI Taxonomy" id="3153640"/>
    <lineage>
        <taxon>Bacteria</taxon>
        <taxon>Bacillati</taxon>
        <taxon>Cyanobacteriota</taxon>
        <taxon>Cyanophyceae</taxon>
        <taxon>Oscillatoriophycideae</taxon>
        <taxon>Aerosakkonematales</taxon>
        <taxon>Aerosakkonemataceae</taxon>
        <taxon>Floridanema</taxon>
        <taxon>Floridanema fluviatile</taxon>
    </lineage>
</organism>
<comment type="caution">
    <text evidence="5">The sequence shown here is derived from an EMBL/GenBank/DDBJ whole genome shotgun (WGS) entry which is preliminary data.</text>
</comment>
<dbReference type="SMART" id="SM00382">
    <property type="entry name" value="AAA"/>
    <property type="match status" value="1"/>
</dbReference>
<evidence type="ECO:0000256" key="3">
    <source>
        <dbReference type="PROSITE-ProRule" id="PRU00289"/>
    </source>
</evidence>